<dbReference type="EMBL" id="BQNB010014166">
    <property type="protein sequence ID" value="GJT24833.1"/>
    <property type="molecule type" value="Genomic_DNA"/>
</dbReference>
<dbReference type="Proteomes" id="UP001151760">
    <property type="component" value="Unassembled WGS sequence"/>
</dbReference>
<dbReference type="PANTHER" id="PTHR11439:SF495">
    <property type="entry name" value="REVERSE TRANSCRIPTASE, RNA-DEPENDENT DNA POLYMERASE-RELATED"/>
    <property type="match status" value="1"/>
</dbReference>
<evidence type="ECO:0000313" key="3">
    <source>
        <dbReference type="Proteomes" id="UP001151760"/>
    </source>
</evidence>
<protein>
    <submittedName>
        <fullName evidence="2">Retrovirus-related pol polyprotein from transposon TNT 1-94</fullName>
    </submittedName>
</protein>
<proteinExistence type="predicted"/>
<feature type="domain" description="Reverse transcriptase Ty1/copia-type" evidence="1">
    <location>
        <begin position="40"/>
        <end position="173"/>
    </location>
</feature>
<comment type="caution">
    <text evidence="2">The sequence shown here is derived from an EMBL/GenBank/DDBJ whole genome shotgun (WGS) entry which is preliminary data.</text>
</comment>
<reference evidence="2" key="1">
    <citation type="journal article" date="2022" name="Int. J. Mol. Sci.">
        <title>Draft Genome of Tanacetum Coccineum: Genomic Comparison of Closely Related Tanacetum-Family Plants.</title>
        <authorList>
            <person name="Yamashiro T."/>
            <person name="Shiraishi A."/>
            <person name="Nakayama K."/>
            <person name="Satake H."/>
        </authorList>
    </citation>
    <scope>NUCLEOTIDE SEQUENCE</scope>
</reference>
<keyword evidence="3" id="KW-1185">Reference proteome</keyword>
<sequence>MAVFCMGLKQCKMNYQFDRLKSLGIKTWSTNLLARDYKAKVVMEEKKDCRSDRYSPTMPRLVAKGYAQEEGIDFEESFAPVARLEAVWIFVAHAAHKSFPIYQMDVKTAFLNGPLKEEVYVAQPEGFVDPDHPEKVYLLRKALYGLKQAPRAWYDELSTFLMSKGFTKDPPVPKRYFYQSGKYALEILKKHIDNGLSLVTLATKPKLDVDLSGEPVDQSDYRSKIGSLMYLTSSRPDLVQAVCYCARYQARPTQKHLKEVKRIFKYLKGTINMGLWYPKDSGFELTAFSDADHAGCLDTQKRTSGGIQFPVVITLVYAGCQRNKKLHCNVFSRGRVRGVICKLCSSNVDEDTTSRLWLQTTTIYRVLATLMST</sequence>
<dbReference type="InterPro" id="IPR013103">
    <property type="entry name" value="RVT_2"/>
</dbReference>
<dbReference type="Pfam" id="PF07727">
    <property type="entry name" value="RVT_2"/>
    <property type="match status" value="1"/>
</dbReference>
<evidence type="ECO:0000259" key="1">
    <source>
        <dbReference type="Pfam" id="PF07727"/>
    </source>
</evidence>
<evidence type="ECO:0000313" key="2">
    <source>
        <dbReference type="EMBL" id="GJT24833.1"/>
    </source>
</evidence>
<dbReference type="SUPFAM" id="SSF56672">
    <property type="entry name" value="DNA/RNA polymerases"/>
    <property type="match status" value="1"/>
</dbReference>
<reference evidence="2" key="2">
    <citation type="submission" date="2022-01" db="EMBL/GenBank/DDBJ databases">
        <authorList>
            <person name="Yamashiro T."/>
            <person name="Shiraishi A."/>
            <person name="Satake H."/>
            <person name="Nakayama K."/>
        </authorList>
    </citation>
    <scope>NUCLEOTIDE SEQUENCE</scope>
</reference>
<gene>
    <name evidence="2" type="ORF">Tco_0894770</name>
</gene>
<dbReference type="PANTHER" id="PTHR11439">
    <property type="entry name" value="GAG-POL-RELATED RETROTRANSPOSON"/>
    <property type="match status" value="1"/>
</dbReference>
<organism evidence="2 3">
    <name type="scientific">Tanacetum coccineum</name>
    <dbReference type="NCBI Taxonomy" id="301880"/>
    <lineage>
        <taxon>Eukaryota</taxon>
        <taxon>Viridiplantae</taxon>
        <taxon>Streptophyta</taxon>
        <taxon>Embryophyta</taxon>
        <taxon>Tracheophyta</taxon>
        <taxon>Spermatophyta</taxon>
        <taxon>Magnoliopsida</taxon>
        <taxon>eudicotyledons</taxon>
        <taxon>Gunneridae</taxon>
        <taxon>Pentapetalae</taxon>
        <taxon>asterids</taxon>
        <taxon>campanulids</taxon>
        <taxon>Asterales</taxon>
        <taxon>Asteraceae</taxon>
        <taxon>Asteroideae</taxon>
        <taxon>Anthemideae</taxon>
        <taxon>Anthemidinae</taxon>
        <taxon>Tanacetum</taxon>
    </lineage>
</organism>
<name>A0ABQ5CDX7_9ASTR</name>
<dbReference type="InterPro" id="IPR043502">
    <property type="entry name" value="DNA/RNA_pol_sf"/>
</dbReference>
<accession>A0ABQ5CDX7</accession>